<evidence type="ECO:0000256" key="7">
    <source>
        <dbReference type="ARBA" id="ARBA00022490"/>
    </source>
</evidence>
<comment type="subcellular location">
    <subcellularLocation>
        <location evidence="3">Chromosome</location>
        <location evidence="3">Centromere</location>
        <location evidence="3">Kinetochore</location>
    </subcellularLocation>
    <subcellularLocation>
        <location evidence="2">Cytoplasm</location>
        <location evidence="2">Cytoskeleton</location>
        <location evidence="2">Spindle</location>
    </subcellularLocation>
    <subcellularLocation>
        <location evidence="1">Nucleus</location>
    </subcellularLocation>
</comment>
<dbReference type="GO" id="GO:0051301">
    <property type="term" value="P:cell division"/>
    <property type="evidence" value="ECO:0007669"/>
    <property type="project" value="UniProtKB-KW"/>
</dbReference>
<evidence type="ECO:0000256" key="10">
    <source>
        <dbReference type="ARBA" id="ARBA00022776"/>
    </source>
</evidence>
<keyword evidence="10" id="KW-0498">Mitosis</keyword>
<keyword evidence="6" id="KW-0158">Chromosome</keyword>
<evidence type="ECO:0000256" key="16">
    <source>
        <dbReference type="ARBA" id="ARBA00023328"/>
    </source>
</evidence>
<dbReference type="InterPro" id="IPR013963">
    <property type="entry name" value="DASH_Dad2"/>
</dbReference>
<proteinExistence type="inferred from homology"/>
<keyword evidence="15" id="KW-0131">Cell cycle</keyword>
<dbReference type="RefSeq" id="XP_028482170.1">
    <property type="nucleotide sequence ID" value="XM_028625008.1"/>
</dbReference>
<evidence type="ECO:0000256" key="18">
    <source>
        <dbReference type="SAM" id="MobiDB-lite"/>
    </source>
</evidence>
<evidence type="ECO:0000256" key="11">
    <source>
        <dbReference type="ARBA" id="ARBA00022829"/>
    </source>
</evidence>
<name>A0A443HL50_BYSSP</name>
<dbReference type="STRING" id="264951.A0A443HL50"/>
<evidence type="ECO:0000256" key="6">
    <source>
        <dbReference type="ARBA" id="ARBA00022454"/>
    </source>
</evidence>
<organism evidence="19 20">
    <name type="scientific">Byssochlamys spectabilis</name>
    <name type="common">Paecilomyces variotii</name>
    <dbReference type="NCBI Taxonomy" id="264951"/>
    <lineage>
        <taxon>Eukaryota</taxon>
        <taxon>Fungi</taxon>
        <taxon>Dikarya</taxon>
        <taxon>Ascomycota</taxon>
        <taxon>Pezizomycotina</taxon>
        <taxon>Eurotiomycetes</taxon>
        <taxon>Eurotiomycetidae</taxon>
        <taxon>Eurotiales</taxon>
        <taxon>Thermoascaceae</taxon>
        <taxon>Paecilomyces</taxon>
    </lineage>
</organism>
<evidence type="ECO:0000256" key="3">
    <source>
        <dbReference type="ARBA" id="ARBA00004629"/>
    </source>
</evidence>
<accession>A0A443HL50</accession>
<keyword evidence="16" id="KW-0137">Centromere</keyword>
<comment type="caution">
    <text evidence="19">The sequence shown here is derived from an EMBL/GenBank/DDBJ whole genome shotgun (WGS) entry which is preliminary data.</text>
</comment>
<dbReference type="AlphaFoldDB" id="A0A443HL50"/>
<evidence type="ECO:0000256" key="17">
    <source>
        <dbReference type="ARBA" id="ARBA00030568"/>
    </source>
</evidence>
<gene>
    <name evidence="19" type="ORF">C8Q69DRAFT_100958</name>
</gene>
<evidence type="ECO:0000256" key="5">
    <source>
        <dbReference type="ARBA" id="ARBA00020260"/>
    </source>
</evidence>
<dbReference type="GeneID" id="39594285"/>
<dbReference type="GO" id="GO:0008608">
    <property type="term" value="P:attachment of spindle microtubules to kinetochore"/>
    <property type="evidence" value="ECO:0007669"/>
    <property type="project" value="TreeGrafter"/>
</dbReference>
<keyword evidence="9" id="KW-0493">Microtubule</keyword>
<keyword evidence="14" id="KW-0539">Nucleus</keyword>
<comment type="similarity">
    <text evidence="4">Belongs to the DASH complex DAD2 family.</text>
</comment>
<feature type="compositionally biased region" description="Basic and acidic residues" evidence="18">
    <location>
        <begin position="99"/>
        <end position="109"/>
    </location>
</feature>
<keyword evidence="7" id="KW-0963">Cytoplasm</keyword>
<dbReference type="GO" id="GO:0044732">
    <property type="term" value="C:mitotic spindle pole body"/>
    <property type="evidence" value="ECO:0007669"/>
    <property type="project" value="TreeGrafter"/>
</dbReference>
<keyword evidence="12" id="KW-0995">Kinetochore</keyword>
<evidence type="ECO:0000256" key="14">
    <source>
        <dbReference type="ARBA" id="ARBA00023242"/>
    </source>
</evidence>
<evidence type="ECO:0000256" key="9">
    <source>
        <dbReference type="ARBA" id="ARBA00022701"/>
    </source>
</evidence>
<evidence type="ECO:0000313" key="20">
    <source>
        <dbReference type="Proteomes" id="UP000283841"/>
    </source>
</evidence>
<evidence type="ECO:0000256" key="2">
    <source>
        <dbReference type="ARBA" id="ARBA00004186"/>
    </source>
</evidence>
<dbReference type="GO" id="GO:1990023">
    <property type="term" value="C:mitotic spindle midzone"/>
    <property type="evidence" value="ECO:0007669"/>
    <property type="project" value="TreeGrafter"/>
</dbReference>
<evidence type="ECO:0000256" key="12">
    <source>
        <dbReference type="ARBA" id="ARBA00022838"/>
    </source>
</evidence>
<evidence type="ECO:0000256" key="13">
    <source>
        <dbReference type="ARBA" id="ARBA00023212"/>
    </source>
</evidence>
<evidence type="ECO:0000256" key="8">
    <source>
        <dbReference type="ARBA" id="ARBA00022618"/>
    </source>
</evidence>
<keyword evidence="8" id="KW-0132">Cell division</keyword>
<protein>
    <recommendedName>
        <fullName evidence="5">DASH complex subunit DAD2</fullName>
    </recommendedName>
    <alternativeName>
        <fullName evidence="17">Outer kinetochore protein DAD2</fullName>
    </alternativeName>
</protein>
<dbReference type="Pfam" id="PF08654">
    <property type="entry name" value="DASH_Dad2"/>
    <property type="match status" value="1"/>
</dbReference>
<dbReference type="GO" id="GO:0000278">
    <property type="term" value="P:mitotic cell cycle"/>
    <property type="evidence" value="ECO:0007669"/>
    <property type="project" value="InterPro"/>
</dbReference>
<keyword evidence="20" id="KW-1185">Reference proteome</keyword>
<evidence type="ECO:0000256" key="15">
    <source>
        <dbReference type="ARBA" id="ARBA00023306"/>
    </source>
</evidence>
<sequence length="134" mass="14319">MAQAPRPASMFPAGRQSSYPVAQQSSALAVRIASKKAELDNLKELRDLSGVLASQMQALEEKLSTLKDGTEAVACVLANWGNVLRAISMASAKIAQPKDTTDEKSHAEMEDSEWAGAPLPATLVRIPAEQSDKK</sequence>
<reference evidence="19 20" key="1">
    <citation type="journal article" date="2018" name="Front. Microbiol.">
        <title>Genomic and genetic insights into a cosmopolitan fungus, Paecilomyces variotii (Eurotiales).</title>
        <authorList>
            <person name="Urquhart A.S."/>
            <person name="Mondo S.J."/>
            <person name="Makela M.R."/>
            <person name="Hane J.K."/>
            <person name="Wiebenga A."/>
            <person name="He G."/>
            <person name="Mihaltcheva S."/>
            <person name="Pangilinan J."/>
            <person name="Lipzen A."/>
            <person name="Barry K."/>
            <person name="de Vries R.P."/>
            <person name="Grigoriev I.V."/>
            <person name="Idnurm A."/>
        </authorList>
    </citation>
    <scope>NUCLEOTIDE SEQUENCE [LARGE SCALE GENOMIC DNA]</scope>
    <source>
        <strain evidence="19 20">CBS 101075</strain>
    </source>
</reference>
<dbReference type="PANTHER" id="PTHR28036:SF1">
    <property type="entry name" value="DASH COMPLEX SUBUNIT DAD2"/>
    <property type="match status" value="1"/>
</dbReference>
<keyword evidence="11" id="KW-0159">Chromosome partition</keyword>
<dbReference type="GO" id="GO:0005874">
    <property type="term" value="C:microtubule"/>
    <property type="evidence" value="ECO:0007669"/>
    <property type="project" value="UniProtKB-KW"/>
</dbReference>
<feature type="region of interest" description="Disordered" evidence="18">
    <location>
        <begin position="94"/>
        <end position="115"/>
    </location>
</feature>
<evidence type="ECO:0000313" key="19">
    <source>
        <dbReference type="EMBL" id="RWQ92525.1"/>
    </source>
</evidence>
<keyword evidence="13" id="KW-0206">Cytoskeleton</keyword>
<dbReference type="VEuPathDB" id="FungiDB:C8Q69DRAFT_100958"/>
<evidence type="ECO:0000256" key="1">
    <source>
        <dbReference type="ARBA" id="ARBA00004123"/>
    </source>
</evidence>
<dbReference type="Proteomes" id="UP000283841">
    <property type="component" value="Unassembled WGS sequence"/>
</dbReference>
<dbReference type="PANTHER" id="PTHR28036">
    <property type="entry name" value="DASH COMPLEX SUBUNIT DAD2"/>
    <property type="match status" value="1"/>
</dbReference>
<evidence type="ECO:0000256" key="4">
    <source>
        <dbReference type="ARBA" id="ARBA00005501"/>
    </source>
</evidence>
<dbReference type="GO" id="GO:0042729">
    <property type="term" value="C:DASH complex"/>
    <property type="evidence" value="ECO:0007669"/>
    <property type="project" value="InterPro"/>
</dbReference>
<dbReference type="EMBL" id="RCNU01000013">
    <property type="protein sequence ID" value="RWQ92525.1"/>
    <property type="molecule type" value="Genomic_DNA"/>
</dbReference>